<gene>
    <name evidence="2" type="ORF">S03H2_49330</name>
</gene>
<comment type="caution">
    <text evidence="2">The sequence shown here is derived from an EMBL/GenBank/DDBJ whole genome shotgun (WGS) entry which is preliminary data.</text>
</comment>
<evidence type="ECO:0000313" key="2">
    <source>
        <dbReference type="EMBL" id="GAH71568.1"/>
    </source>
</evidence>
<accession>X1JP51</accession>
<reference evidence="2" key="1">
    <citation type="journal article" date="2014" name="Front. Microbiol.">
        <title>High frequency of phylogenetically diverse reductive dehalogenase-homologous genes in deep subseafloor sedimentary metagenomes.</title>
        <authorList>
            <person name="Kawai M."/>
            <person name="Futagami T."/>
            <person name="Toyoda A."/>
            <person name="Takaki Y."/>
            <person name="Nishi S."/>
            <person name="Hori S."/>
            <person name="Arai W."/>
            <person name="Tsubouchi T."/>
            <person name="Morono Y."/>
            <person name="Uchiyama I."/>
            <person name="Ito T."/>
            <person name="Fujiyama A."/>
            <person name="Inagaki F."/>
            <person name="Takami H."/>
        </authorList>
    </citation>
    <scope>NUCLEOTIDE SEQUENCE</scope>
    <source>
        <strain evidence="2">Expedition CK06-06</strain>
    </source>
</reference>
<feature type="region of interest" description="Disordered" evidence="1">
    <location>
        <begin position="79"/>
        <end position="107"/>
    </location>
</feature>
<feature type="non-terminal residue" evidence="2">
    <location>
        <position position="1"/>
    </location>
</feature>
<sequence length="107" mass="11907">AHLVLEGSDQHEWGVVKDCHGNINLIPDDAEVVGTWNKYAEGTFWVSLETPIQALQDKATLLIAELAKKRAEELVHLPTRKRSLPKEPTGPSTSDRLEKLRAKITGQ</sequence>
<organism evidence="2">
    <name type="scientific">marine sediment metagenome</name>
    <dbReference type="NCBI Taxonomy" id="412755"/>
    <lineage>
        <taxon>unclassified sequences</taxon>
        <taxon>metagenomes</taxon>
        <taxon>ecological metagenomes</taxon>
    </lineage>
</organism>
<evidence type="ECO:0000256" key="1">
    <source>
        <dbReference type="SAM" id="MobiDB-lite"/>
    </source>
</evidence>
<protein>
    <submittedName>
        <fullName evidence="2">Uncharacterized protein</fullName>
    </submittedName>
</protein>
<dbReference type="AlphaFoldDB" id="X1JP51"/>
<proteinExistence type="predicted"/>
<dbReference type="EMBL" id="BARU01031164">
    <property type="protein sequence ID" value="GAH71568.1"/>
    <property type="molecule type" value="Genomic_DNA"/>
</dbReference>
<name>X1JP51_9ZZZZ</name>